<feature type="transmembrane region" description="Helical" evidence="5">
    <location>
        <begin position="166"/>
        <end position="184"/>
    </location>
</feature>
<evidence type="ECO:0000313" key="7">
    <source>
        <dbReference type="EMBL" id="CDM95507.1"/>
    </source>
</evidence>
<evidence type="ECO:0000256" key="4">
    <source>
        <dbReference type="ARBA" id="ARBA00023136"/>
    </source>
</evidence>
<sequence length="413" mass="44144">MNILFIIKTRQRRSLLMLFIAGLCFWSAITTLLPTLPLYIAYLGGTKQQIGLVMGAFALGLLPSRVFLGPLADKRGRKLVLLIGTIVATVAPLGYLFADSMPLMALLRAFHGISIAAFTIGYTALVTDLAPENRRGEIVGYMSLVAPIGMAIGPALGGFIQAGMGYGPLFISGTVFGLLSLLAISQVLEASRNPETSDQSQTKGSPIANYLQRLGSPALKIPALVLLMVGLIFGTLVTFIPLYIQDSGLNLNPGLFYSMKAIASFAVRLPMGRASDRYGRGIFITTGLICYLVSMFILAIANNNFDVLLAGLFEGTAAGITIPMMLTLIADRCLPQERGQFFSICLGGFDLGLALAGPIFGSIADVVGYRNLFTINTGLAAVALLLFITQSSRNLRESFRFAVGRGKDSYAIN</sequence>
<comment type="subcellular location">
    <subcellularLocation>
        <location evidence="1">Cell membrane</location>
        <topology evidence="1">Multi-pass membrane protein</topology>
    </subcellularLocation>
</comment>
<dbReference type="InterPro" id="IPR020846">
    <property type="entry name" value="MFS_dom"/>
</dbReference>
<dbReference type="EMBL" id="FO818640">
    <property type="protein sequence ID" value="CDM95507.1"/>
    <property type="molecule type" value="Genomic_DNA"/>
</dbReference>
<feature type="transmembrane region" description="Helical" evidence="5">
    <location>
        <begin position="138"/>
        <end position="160"/>
    </location>
</feature>
<dbReference type="AlphaFoldDB" id="A0A9P1KH49"/>
<dbReference type="PROSITE" id="PS50850">
    <property type="entry name" value="MFS"/>
    <property type="match status" value="1"/>
</dbReference>
<evidence type="ECO:0000256" key="2">
    <source>
        <dbReference type="ARBA" id="ARBA00022692"/>
    </source>
</evidence>
<feature type="transmembrane region" description="Helical" evidence="5">
    <location>
        <begin position="307"/>
        <end position="329"/>
    </location>
</feature>
<feature type="transmembrane region" description="Helical" evidence="5">
    <location>
        <begin position="281"/>
        <end position="301"/>
    </location>
</feature>
<evidence type="ECO:0000256" key="3">
    <source>
        <dbReference type="ARBA" id="ARBA00022989"/>
    </source>
</evidence>
<dbReference type="CDD" id="cd17489">
    <property type="entry name" value="MFS_YfcJ_like"/>
    <property type="match status" value="1"/>
</dbReference>
<dbReference type="InterPro" id="IPR036259">
    <property type="entry name" value="MFS_trans_sf"/>
</dbReference>
<dbReference type="RefSeq" id="WP_006625318.1">
    <property type="nucleotide sequence ID" value="NZ_FO818640.1"/>
</dbReference>
<name>A0A9P1KH49_9CYAN</name>
<dbReference type="GO" id="GO:0022857">
    <property type="term" value="F:transmembrane transporter activity"/>
    <property type="evidence" value="ECO:0007669"/>
    <property type="project" value="InterPro"/>
</dbReference>
<dbReference type="PRINTS" id="PR01036">
    <property type="entry name" value="TCRTETB"/>
</dbReference>
<feature type="domain" description="Major facilitator superfamily (MFS) profile" evidence="6">
    <location>
        <begin position="14"/>
        <end position="395"/>
    </location>
</feature>
<dbReference type="SUPFAM" id="SSF103473">
    <property type="entry name" value="MFS general substrate transporter"/>
    <property type="match status" value="1"/>
</dbReference>
<accession>A0A9P1KH49</accession>
<gene>
    <name evidence="7" type="ORF">ARTHRO_30776</name>
</gene>
<keyword evidence="2 5" id="KW-0812">Transmembrane</keyword>
<feature type="transmembrane region" description="Helical" evidence="5">
    <location>
        <begin position="48"/>
        <end position="67"/>
    </location>
</feature>
<feature type="transmembrane region" description="Helical" evidence="5">
    <location>
        <begin position="15"/>
        <end position="42"/>
    </location>
</feature>
<dbReference type="InterPro" id="IPR052714">
    <property type="entry name" value="MFS_Exporter"/>
</dbReference>
<dbReference type="PANTHER" id="PTHR23531:SF1">
    <property type="entry name" value="QUINOLENE RESISTANCE PROTEIN NORA"/>
    <property type="match status" value="1"/>
</dbReference>
<keyword evidence="4 5" id="KW-0472">Membrane</keyword>
<evidence type="ECO:0000259" key="6">
    <source>
        <dbReference type="PROSITE" id="PS50850"/>
    </source>
</evidence>
<reference evidence="7 8" key="1">
    <citation type="submission" date="2014-02" db="EMBL/GenBank/DDBJ databases">
        <authorList>
            <person name="Genoscope - CEA"/>
        </authorList>
    </citation>
    <scope>NUCLEOTIDE SEQUENCE [LARGE SCALE GENOMIC DNA]</scope>
    <source>
        <strain evidence="7 8">PCC 8005</strain>
    </source>
</reference>
<dbReference type="Gene3D" id="1.20.1250.20">
    <property type="entry name" value="MFS general substrate transporter like domains"/>
    <property type="match status" value="2"/>
</dbReference>
<dbReference type="Proteomes" id="UP000032946">
    <property type="component" value="Chromosome"/>
</dbReference>
<proteinExistence type="predicted"/>
<dbReference type="GO" id="GO:0005886">
    <property type="term" value="C:plasma membrane"/>
    <property type="evidence" value="ECO:0007669"/>
    <property type="project" value="UniProtKB-SubCell"/>
</dbReference>
<protein>
    <submittedName>
        <fullName evidence="7">Permease of the major facilitator superfamily</fullName>
    </submittedName>
</protein>
<keyword evidence="3 5" id="KW-1133">Transmembrane helix</keyword>
<evidence type="ECO:0000256" key="5">
    <source>
        <dbReference type="SAM" id="Phobius"/>
    </source>
</evidence>
<feature type="transmembrane region" description="Helical" evidence="5">
    <location>
        <begin position="223"/>
        <end position="244"/>
    </location>
</feature>
<feature type="transmembrane region" description="Helical" evidence="5">
    <location>
        <begin position="79"/>
        <end position="98"/>
    </location>
</feature>
<feature type="transmembrane region" description="Helical" evidence="5">
    <location>
        <begin position="369"/>
        <end position="388"/>
    </location>
</feature>
<dbReference type="Pfam" id="PF07690">
    <property type="entry name" value="MFS_1"/>
    <property type="match status" value="1"/>
</dbReference>
<dbReference type="InterPro" id="IPR011701">
    <property type="entry name" value="MFS"/>
</dbReference>
<evidence type="ECO:0000256" key="1">
    <source>
        <dbReference type="ARBA" id="ARBA00004651"/>
    </source>
</evidence>
<organism evidence="7 8">
    <name type="scientific">Limnospira indica PCC 8005</name>
    <dbReference type="NCBI Taxonomy" id="376219"/>
    <lineage>
        <taxon>Bacteria</taxon>
        <taxon>Bacillati</taxon>
        <taxon>Cyanobacteriota</taxon>
        <taxon>Cyanophyceae</taxon>
        <taxon>Oscillatoriophycideae</taxon>
        <taxon>Oscillatoriales</taxon>
        <taxon>Sirenicapillariaceae</taxon>
        <taxon>Limnospira</taxon>
    </lineage>
</organism>
<dbReference type="PANTHER" id="PTHR23531">
    <property type="entry name" value="QUINOLENE RESISTANCE PROTEIN NORA"/>
    <property type="match status" value="1"/>
</dbReference>
<feature type="transmembrane region" description="Helical" evidence="5">
    <location>
        <begin position="250"/>
        <end position="269"/>
    </location>
</feature>
<feature type="transmembrane region" description="Helical" evidence="5">
    <location>
        <begin position="104"/>
        <end position="126"/>
    </location>
</feature>
<feature type="transmembrane region" description="Helical" evidence="5">
    <location>
        <begin position="341"/>
        <end position="363"/>
    </location>
</feature>
<keyword evidence="8" id="KW-1185">Reference proteome</keyword>
<evidence type="ECO:0000313" key="8">
    <source>
        <dbReference type="Proteomes" id="UP000032946"/>
    </source>
</evidence>